<keyword evidence="3" id="KW-1185">Reference proteome</keyword>
<evidence type="ECO:0000313" key="3">
    <source>
        <dbReference type="Proteomes" id="UP000298663"/>
    </source>
</evidence>
<protein>
    <recommendedName>
        <fullName evidence="4">C-type lectin domain-containing protein</fullName>
    </recommendedName>
</protein>
<dbReference type="Gene3D" id="3.10.100.10">
    <property type="entry name" value="Mannose-Binding Protein A, subunit A"/>
    <property type="match status" value="1"/>
</dbReference>
<keyword evidence="1" id="KW-0732">Signal</keyword>
<organism evidence="2 3">
    <name type="scientific">Steinernema carpocapsae</name>
    <name type="common">Entomopathogenic nematode</name>
    <dbReference type="NCBI Taxonomy" id="34508"/>
    <lineage>
        <taxon>Eukaryota</taxon>
        <taxon>Metazoa</taxon>
        <taxon>Ecdysozoa</taxon>
        <taxon>Nematoda</taxon>
        <taxon>Chromadorea</taxon>
        <taxon>Rhabditida</taxon>
        <taxon>Tylenchina</taxon>
        <taxon>Panagrolaimomorpha</taxon>
        <taxon>Strongyloidoidea</taxon>
        <taxon>Steinernematidae</taxon>
        <taxon>Steinernema</taxon>
    </lineage>
</organism>
<evidence type="ECO:0008006" key="4">
    <source>
        <dbReference type="Google" id="ProtNLM"/>
    </source>
</evidence>
<dbReference type="SUPFAM" id="SSF56436">
    <property type="entry name" value="C-type lectin-like"/>
    <property type="match status" value="1"/>
</dbReference>
<sequence>MRALVGFCVLLACLSSITIVWSHNAECLHDGFWYNRVLDTCLKIVPFTGNEKTTEEILNICKNHDKKSVAARICDENENKEIFELMRQQFGDKPMGVIIGYYIPENKEWSKDNFEWIDKRTDCGTWGFGTNWRRTAPENNAGYPPERLAAMYNEIGGKWEDVNVDYAQRHFKHIICTKYPKWM</sequence>
<gene>
    <name evidence="2" type="ORF">L596_026507</name>
</gene>
<dbReference type="InterPro" id="IPR016187">
    <property type="entry name" value="CTDL_fold"/>
</dbReference>
<reference evidence="2 3" key="2">
    <citation type="journal article" date="2019" name="G3 (Bethesda)">
        <title>Hybrid Assembly of the Genome of the Entomopathogenic Nematode Steinernema carpocapsae Identifies the X-Chromosome.</title>
        <authorList>
            <person name="Serra L."/>
            <person name="Macchietto M."/>
            <person name="Macias-Munoz A."/>
            <person name="McGill C.J."/>
            <person name="Rodriguez I.M."/>
            <person name="Rodriguez B."/>
            <person name="Murad R."/>
            <person name="Mortazavi A."/>
        </authorList>
    </citation>
    <scope>NUCLEOTIDE SEQUENCE [LARGE SCALE GENOMIC DNA]</scope>
    <source>
        <strain evidence="2 3">ALL</strain>
    </source>
</reference>
<proteinExistence type="predicted"/>
<name>A0A4U5M2K3_STECR</name>
<evidence type="ECO:0000256" key="1">
    <source>
        <dbReference type="SAM" id="SignalP"/>
    </source>
</evidence>
<dbReference type="EMBL" id="AZBU02000010">
    <property type="protein sequence ID" value="TKR62573.1"/>
    <property type="molecule type" value="Genomic_DNA"/>
</dbReference>
<accession>A0A4U5M2K3</accession>
<dbReference type="Proteomes" id="UP000298663">
    <property type="component" value="Unassembled WGS sequence"/>
</dbReference>
<comment type="caution">
    <text evidence="2">The sequence shown here is derived from an EMBL/GenBank/DDBJ whole genome shotgun (WGS) entry which is preliminary data.</text>
</comment>
<feature type="signal peptide" evidence="1">
    <location>
        <begin position="1"/>
        <end position="22"/>
    </location>
</feature>
<evidence type="ECO:0000313" key="2">
    <source>
        <dbReference type="EMBL" id="TKR62573.1"/>
    </source>
</evidence>
<feature type="chain" id="PRO_5020832831" description="C-type lectin domain-containing protein" evidence="1">
    <location>
        <begin position="23"/>
        <end position="183"/>
    </location>
</feature>
<reference evidence="2 3" key="1">
    <citation type="journal article" date="2015" name="Genome Biol.">
        <title>Comparative genomics of Steinernema reveals deeply conserved gene regulatory networks.</title>
        <authorList>
            <person name="Dillman A.R."/>
            <person name="Macchietto M."/>
            <person name="Porter C.F."/>
            <person name="Rogers A."/>
            <person name="Williams B."/>
            <person name="Antoshechkin I."/>
            <person name="Lee M.M."/>
            <person name="Goodwin Z."/>
            <person name="Lu X."/>
            <person name="Lewis E.E."/>
            <person name="Goodrich-Blair H."/>
            <person name="Stock S.P."/>
            <person name="Adams B.J."/>
            <person name="Sternberg P.W."/>
            <person name="Mortazavi A."/>
        </authorList>
    </citation>
    <scope>NUCLEOTIDE SEQUENCE [LARGE SCALE GENOMIC DNA]</scope>
    <source>
        <strain evidence="2 3">ALL</strain>
    </source>
</reference>
<dbReference type="AlphaFoldDB" id="A0A4U5M2K3"/>
<dbReference type="InterPro" id="IPR016186">
    <property type="entry name" value="C-type_lectin-like/link_sf"/>
</dbReference>